<evidence type="ECO:0000313" key="2">
    <source>
        <dbReference type="Proteomes" id="UP000076727"/>
    </source>
</evidence>
<sequence>MDSDDERGLEQENKRLENKRGWQIPLVYVKLFQEEEEEAKKEAYEDCLDRRQRYRVAVDWLSQCPSEWRVRRFLDTIRGFHEGRLDLRGRSRSRYLSYRRKLAAFLQDTHELRQHVAMAERSAELPFTPLHLSKQMFQDKYKMHGIIYEELFEAADRAEAYFEGPGFPRFQQLFLLDLPPEVIQLIVKFCHSNESYQVAATCRVLRRVFWDVASKSLKLINNFSDRSQSYRNQVYGMQRRFLDDCDAILMYMLLSRGLRELVIRDSWDRSSGLITTAEVTAAEQRELRGELLSRLELVVARARATNLVILGLQSVTLSWAMLRAIAAMPRLRILRMIQCEFPTRSPDAASTDTEHVEFPSIASFVLCPHPSFHSVVAFELLYQLPNVRAITFTGPTTRGSLKTENLARLNVLRTTERLTIICWADDDLTRVHRWLRAACNNLDGALRLTHLKIGDGDELGHGIPLDVMRDLFIALRGTPLQTLALQGVAGVCPGLFTTIAAAFPSLTALTMIYRRATSRVFRGLQAPPLSRIEHSRRRAQSGDDIRLTLGGGELSLRMHCVRLHRGPLDH</sequence>
<gene>
    <name evidence="1" type="ORF">DAEQUDRAFT_503459</name>
</gene>
<dbReference type="SUPFAM" id="SSF81383">
    <property type="entry name" value="F-box domain"/>
    <property type="match status" value="1"/>
</dbReference>
<accession>A0A165T7E3</accession>
<name>A0A165T7E3_9APHY</name>
<organism evidence="1 2">
    <name type="scientific">Daedalea quercina L-15889</name>
    <dbReference type="NCBI Taxonomy" id="1314783"/>
    <lineage>
        <taxon>Eukaryota</taxon>
        <taxon>Fungi</taxon>
        <taxon>Dikarya</taxon>
        <taxon>Basidiomycota</taxon>
        <taxon>Agaricomycotina</taxon>
        <taxon>Agaricomycetes</taxon>
        <taxon>Polyporales</taxon>
        <taxon>Fomitopsis</taxon>
    </lineage>
</organism>
<proteinExistence type="predicted"/>
<dbReference type="Proteomes" id="UP000076727">
    <property type="component" value="Unassembled WGS sequence"/>
</dbReference>
<evidence type="ECO:0000313" key="1">
    <source>
        <dbReference type="EMBL" id="KZT73033.1"/>
    </source>
</evidence>
<dbReference type="STRING" id="1314783.A0A165T7E3"/>
<protein>
    <recommendedName>
        <fullName evidence="3">F-box domain-containing protein</fullName>
    </recommendedName>
</protein>
<dbReference type="EMBL" id="KV429038">
    <property type="protein sequence ID" value="KZT73033.1"/>
    <property type="molecule type" value="Genomic_DNA"/>
</dbReference>
<evidence type="ECO:0008006" key="3">
    <source>
        <dbReference type="Google" id="ProtNLM"/>
    </source>
</evidence>
<dbReference type="AlphaFoldDB" id="A0A165T7E3"/>
<dbReference type="OrthoDB" id="2801112at2759"/>
<reference evidence="1 2" key="1">
    <citation type="journal article" date="2016" name="Mol. Biol. Evol.">
        <title>Comparative Genomics of Early-Diverging Mushroom-Forming Fungi Provides Insights into the Origins of Lignocellulose Decay Capabilities.</title>
        <authorList>
            <person name="Nagy L.G."/>
            <person name="Riley R."/>
            <person name="Tritt A."/>
            <person name="Adam C."/>
            <person name="Daum C."/>
            <person name="Floudas D."/>
            <person name="Sun H."/>
            <person name="Yadav J.S."/>
            <person name="Pangilinan J."/>
            <person name="Larsson K.H."/>
            <person name="Matsuura K."/>
            <person name="Barry K."/>
            <person name="Labutti K."/>
            <person name="Kuo R."/>
            <person name="Ohm R.A."/>
            <person name="Bhattacharya S.S."/>
            <person name="Shirouzu T."/>
            <person name="Yoshinaga Y."/>
            <person name="Martin F.M."/>
            <person name="Grigoriev I.V."/>
            <person name="Hibbett D.S."/>
        </authorList>
    </citation>
    <scope>NUCLEOTIDE SEQUENCE [LARGE SCALE GENOMIC DNA]</scope>
    <source>
        <strain evidence="1 2">L-15889</strain>
    </source>
</reference>
<dbReference type="InterPro" id="IPR036047">
    <property type="entry name" value="F-box-like_dom_sf"/>
</dbReference>
<keyword evidence="2" id="KW-1185">Reference proteome</keyword>